<dbReference type="Gene3D" id="3.30.1460.30">
    <property type="entry name" value="YgaC/TfoX-N like chaperone"/>
    <property type="match status" value="1"/>
</dbReference>
<evidence type="ECO:0000259" key="1">
    <source>
        <dbReference type="Pfam" id="PF04993"/>
    </source>
</evidence>
<feature type="domain" description="TfoX N-terminal" evidence="1">
    <location>
        <begin position="14"/>
        <end position="101"/>
    </location>
</feature>
<keyword evidence="3" id="KW-1185">Reference proteome</keyword>
<evidence type="ECO:0000313" key="2">
    <source>
        <dbReference type="EMBL" id="MCP9292551.1"/>
    </source>
</evidence>
<evidence type="ECO:0000313" key="3">
    <source>
        <dbReference type="Proteomes" id="UP001139125"/>
    </source>
</evidence>
<dbReference type="EMBL" id="JANDBC010000003">
    <property type="protein sequence ID" value="MCP9292551.1"/>
    <property type="molecule type" value="Genomic_DNA"/>
</dbReference>
<proteinExistence type="predicted"/>
<dbReference type="SUPFAM" id="SSF159894">
    <property type="entry name" value="YgaC/TfoX-N like"/>
    <property type="match status" value="1"/>
</dbReference>
<dbReference type="InterPro" id="IPR007076">
    <property type="entry name" value="TfoX_N"/>
</dbReference>
<gene>
    <name evidence="2" type="ORF">NM125_13265</name>
</gene>
<dbReference type="AlphaFoldDB" id="A0A9X2L534"/>
<dbReference type="Pfam" id="PF04993">
    <property type="entry name" value="TfoX_N"/>
    <property type="match status" value="1"/>
</dbReference>
<accession>A0A9X2L534</accession>
<dbReference type="RefSeq" id="WP_255135444.1">
    <property type="nucleotide sequence ID" value="NZ_JANDBC010000003.1"/>
</dbReference>
<comment type="caution">
    <text evidence="2">The sequence shown here is derived from an EMBL/GenBank/DDBJ whole genome shotgun (WGS) entry which is preliminary data.</text>
</comment>
<dbReference type="Proteomes" id="UP001139125">
    <property type="component" value="Unassembled WGS sequence"/>
</dbReference>
<name>A0A9X2L534_9BACT</name>
<sequence length="109" mass="12306">MAFDEGLAERIRNLLRDQNNVVEKKMFGGLCFMVSGHMAVGIVNDKLMARVGPDRYEESLSKPHAHKMDFTGRPMKGMIYVSPEGVQKDQDLKLWLDTCLSFTSSLTPK</sequence>
<reference evidence="2" key="1">
    <citation type="submission" date="2022-06" db="EMBL/GenBank/DDBJ databases">
        <title>Gracilimonas sp. CAU 1638 isolated from sea sediment.</title>
        <authorList>
            <person name="Kim W."/>
        </authorList>
    </citation>
    <scope>NUCLEOTIDE SEQUENCE</scope>
    <source>
        <strain evidence="2">CAU 1638</strain>
    </source>
</reference>
<protein>
    <submittedName>
        <fullName evidence="2">TfoX/Sxy family protein</fullName>
    </submittedName>
</protein>
<organism evidence="2 3">
    <name type="scientific">Gracilimonas sediminicola</name>
    <dbReference type="NCBI Taxonomy" id="2952158"/>
    <lineage>
        <taxon>Bacteria</taxon>
        <taxon>Pseudomonadati</taxon>
        <taxon>Balneolota</taxon>
        <taxon>Balneolia</taxon>
        <taxon>Balneolales</taxon>
        <taxon>Balneolaceae</taxon>
        <taxon>Gracilimonas</taxon>
    </lineage>
</organism>